<dbReference type="PANTHER" id="PTHR45740:SF2">
    <property type="entry name" value="POLY [ADP-RIBOSE] POLYMERASE"/>
    <property type="match status" value="1"/>
</dbReference>
<dbReference type="Pfam" id="PF00644">
    <property type="entry name" value="PARP"/>
    <property type="match status" value="1"/>
</dbReference>
<dbReference type="GO" id="GO:0003950">
    <property type="term" value="F:NAD+ poly-ADP-ribosyltransferase activity"/>
    <property type="evidence" value="ECO:0007669"/>
    <property type="project" value="UniProtKB-UniRule"/>
</dbReference>
<dbReference type="AlphaFoldDB" id="A0A0G4HTC2"/>
<sequence>MECGEKGHICQRTCHPLSSNVHGKVKCSHTVPFPCPRGDHTLTRECREDPAEIPCKADRKIVCIRCQQLVTGRCFLTDERLMQSCPSKMSFSCGSCRSALQRKCWEEESAVKCTKLIEWGCKACGTKRRRQCHQPESACESLVPFRCMKGGHQGKKRCSSTEQPQCDAPCCAPLACGHPCQGRKCFQDCVSPKDCAQCKEIQKAEAKARRELEKEVRQKVKQNLEAELKVLESHEGGGISLVEGNEAKREEVCLLLKEKSVSSEWSFRLDNVWTVLNRPAERLFIDTKLHLKQPQQPNTYLFASVPSLQEAKSLSLAALPSEEASAPSHDSDRQTPYRFLSGQIDLETHKSSGLFKEQDGRKSAFLVVFEAAVGNVKIMEPLSRREFARKDLVEKRWAFGLRHDSLVWLGAQAGSASERPGESLRSADNSKDARRDVFVLKREPQAMPRYIVEVSRQANPASGFGVPPYWTRSTAVAPTGDGGRRSDTFRGFHLIPVKESDKAVRKALQSALDATPSGFLGKGRDQMVGGRYSRLELACAWRIENRRRWQIFDAERQTVRENCAAVNRTAEGVFRPADINANLVEACKSLPCASTLRQREANEFLLWHGTKKEVLLSLLQQGLNERFNKAAAFGPGTYFAEDAGKSDQYVSAHSSFDPSGAEETILYKECGQKKPEGDVFYIFLCRVLMGVFVSGNSSAFTNQNELQFIPETSPPLRHHCLLAGGGGGFRYREIIQPHGSRIYAEYLIAYQRR</sequence>
<dbReference type="PANTHER" id="PTHR45740">
    <property type="entry name" value="POLY [ADP-RIBOSE] POLYMERASE"/>
    <property type="match status" value="1"/>
</dbReference>
<dbReference type="Gene3D" id="3.90.228.10">
    <property type="match status" value="1"/>
</dbReference>
<gene>
    <name evidence="4" type="ORF">Cvel_8439</name>
</gene>
<keyword evidence="1" id="KW-0808">Transferase</keyword>
<dbReference type="InterPro" id="IPR051712">
    <property type="entry name" value="ARTD-AVP"/>
</dbReference>
<dbReference type="EMBL" id="CDMZ01003802">
    <property type="protein sequence ID" value="CEM47637.1"/>
    <property type="molecule type" value="Genomic_DNA"/>
</dbReference>
<evidence type="ECO:0000313" key="4">
    <source>
        <dbReference type="EMBL" id="CEM47637.1"/>
    </source>
</evidence>
<reference evidence="4" key="1">
    <citation type="submission" date="2014-11" db="EMBL/GenBank/DDBJ databases">
        <authorList>
            <person name="Otto D Thomas"/>
            <person name="Naeem Raeece"/>
        </authorList>
    </citation>
    <scope>NUCLEOTIDE SEQUENCE</scope>
</reference>
<dbReference type="PROSITE" id="PS51059">
    <property type="entry name" value="PARP_CATALYTIC"/>
    <property type="match status" value="1"/>
</dbReference>
<organism evidence="4">
    <name type="scientific">Chromera velia CCMP2878</name>
    <dbReference type="NCBI Taxonomy" id="1169474"/>
    <lineage>
        <taxon>Eukaryota</taxon>
        <taxon>Sar</taxon>
        <taxon>Alveolata</taxon>
        <taxon>Colpodellida</taxon>
        <taxon>Chromeraceae</taxon>
        <taxon>Chromera</taxon>
    </lineage>
</organism>
<dbReference type="GO" id="GO:0005634">
    <property type="term" value="C:nucleus"/>
    <property type="evidence" value="ECO:0007669"/>
    <property type="project" value="TreeGrafter"/>
</dbReference>
<keyword evidence="1" id="KW-0328">Glycosyltransferase</keyword>
<name>A0A0G4HTC2_9ALVE</name>
<dbReference type="VEuPathDB" id="CryptoDB:Cvel_8439"/>
<protein>
    <recommendedName>
        <fullName evidence="1">Poly [ADP-ribose] polymerase</fullName>
        <shortName evidence="1">PARP</shortName>
        <ecNumber evidence="1">2.4.2.-</ecNumber>
    </recommendedName>
</protein>
<keyword evidence="1" id="KW-0520">NAD</keyword>
<feature type="domain" description="PARP catalytic" evidence="3">
    <location>
        <begin position="495"/>
        <end position="753"/>
    </location>
</feature>
<accession>A0A0G4HTC2</accession>
<proteinExistence type="predicted"/>
<evidence type="ECO:0000256" key="1">
    <source>
        <dbReference type="RuleBase" id="RU362114"/>
    </source>
</evidence>
<dbReference type="GO" id="GO:1990404">
    <property type="term" value="F:NAD+-protein mono-ADP-ribosyltransferase activity"/>
    <property type="evidence" value="ECO:0007669"/>
    <property type="project" value="TreeGrafter"/>
</dbReference>
<keyword evidence="2" id="KW-0175">Coiled coil</keyword>
<dbReference type="EC" id="2.4.2.-" evidence="1"/>
<evidence type="ECO:0000259" key="3">
    <source>
        <dbReference type="PROSITE" id="PS51059"/>
    </source>
</evidence>
<dbReference type="SUPFAM" id="SSF56399">
    <property type="entry name" value="ADP-ribosylation"/>
    <property type="match status" value="1"/>
</dbReference>
<feature type="coiled-coil region" evidence="2">
    <location>
        <begin position="198"/>
        <end position="229"/>
    </location>
</feature>
<dbReference type="InterPro" id="IPR012317">
    <property type="entry name" value="Poly(ADP-ribose)pol_cat_dom"/>
</dbReference>
<evidence type="ECO:0000256" key="2">
    <source>
        <dbReference type="SAM" id="Coils"/>
    </source>
</evidence>